<dbReference type="InterPro" id="IPR037401">
    <property type="entry name" value="SnoaL-like"/>
</dbReference>
<dbReference type="EMBL" id="BAABKQ010000001">
    <property type="protein sequence ID" value="GAA4819495.1"/>
    <property type="molecule type" value="Genomic_DNA"/>
</dbReference>
<name>A0ABP9CXN9_9ACTN</name>
<organism evidence="3 4">
    <name type="scientific">Tomitella cavernea</name>
    <dbReference type="NCBI Taxonomy" id="1387982"/>
    <lineage>
        <taxon>Bacteria</taxon>
        <taxon>Bacillati</taxon>
        <taxon>Actinomycetota</taxon>
        <taxon>Actinomycetes</taxon>
        <taxon>Mycobacteriales</taxon>
        <taxon>Tomitella</taxon>
    </lineage>
</organism>
<evidence type="ECO:0000259" key="2">
    <source>
        <dbReference type="Pfam" id="PF13577"/>
    </source>
</evidence>
<gene>
    <name evidence="3" type="ORF">GCM10023353_28950</name>
</gene>
<dbReference type="Proteomes" id="UP001500839">
    <property type="component" value="Unassembled WGS sequence"/>
</dbReference>
<dbReference type="RefSeq" id="WP_307810882.1">
    <property type="nucleotide sequence ID" value="NZ_BAABKQ010000001.1"/>
</dbReference>
<feature type="region of interest" description="Disordered" evidence="1">
    <location>
        <begin position="140"/>
        <end position="177"/>
    </location>
</feature>
<dbReference type="Gene3D" id="3.10.450.50">
    <property type="match status" value="1"/>
</dbReference>
<feature type="domain" description="SnoaL-like" evidence="2">
    <location>
        <begin position="12"/>
        <end position="131"/>
    </location>
</feature>
<reference evidence="4" key="1">
    <citation type="journal article" date="2019" name="Int. J. Syst. Evol. Microbiol.">
        <title>The Global Catalogue of Microorganisms (GCM) 10K type strain sequencing project: providing services to taxonomists for standard genome sequencing and annotation.</title>
        <authorList>
            <consortium name="The Broad Institute Genomics Platform"/>
            <consortium name="The Broad Institute Genome Sequencing Center for Infectious Disease"/>
            <person name="Wu L."/>
            <person name="Ma J."/>
        </authorList>
    </citation>
    <scope>NUCLEOTIDE SEQUENCE [LARGE SCALE GENOMIC DNA]</scope>
    <source>
        <strain evidence="4">JCM 18542</strain>
    </source>
</reference>
<keyword evidence="4" id="KW-1185">Reference proteome</keyword>
<evidence type="ECO:0000313" key="3">
    <source>
        <dbReference type="EMBL" id="GAA4819495.1"/>
    </source>
</evidence>
<sequence length="187" mass="20526">MGLPVGAAEVAELAARQQIRDAVMRYCRGIDRLDMAAVRSAYHPDGVDHHTGFDGPVDGFIAWVEPLLRTLDGTRHEIANHLAQVRGDRAVAESYGVARHWGAHRAMNFTTGLRYVDYFERRGGTWAIVERFAVREWNRAEGAPPGDGGSTGAKATASPRITYGADDGPAGTRDANDPVYRLLQRLR</sequence>
<dbReference type="SUPFAM" id="SSF54427">
    <property type="entry name" value="NTF2-like"/>
    <property type="match status" value="1"/>
</dbReference>
<comment type="caution">
    <text evidence="3">The sequence shown here is derived from an EMBL/GenBank/DDBJ whole genome shotgun (WGS) entry which is preliminary data.</text>
</comment>
<protein>
    <submittedName>
        <fullName evidence="3">Nuclear transport factor 2 family protein</fullName>
    </submittedName>
</protein>
<dbReference type="CDD" id="cd00531">
    <property type="entry name" value="NTF2_like"/>
    <property type="match status" value="1"/>
</dbReference>
<dbReference type="Pfam" id="PF13577">
    <property type="entry name" value="SnoaL_4"/>
    <property type="match status" value="1"/>
</dbReference>
<proteinExistence type="predicted"/>
<evidence type="ECO:0000256" key="1">
    <source>
        <dbReference type="SAM" id="MobiDB-lite"/>
    </source>
</evidence>
<dbReference type="InterPro" id="IPR032710">
    <property type="entry name" value="NTF2-like_dom_sf"/>
</dbReference>
<evidence type="ECO:0000313" key="4">
    <source>
        <dbReference type="Proteomes" id="UP001500839"/>
    </source>
</evidence>
<accession>A0ABP9CXN9</accession>